<dbReference type="PANTHER" id="PTHR35936:SF17">
    <property type="entry name" value="ARGININE-BINDING EXTRACELLULAR PROTEIN ARTP"/>
    <property type="match status" value="1"/>
</dbReference>
<proteinExistence type="predicted"/>
<dbReference type="InterPro" id="IPR001638">
    <property type="entry name" value="Solute-binding_3/MltF_N"/>
</dbReference>
<dbReference type="RefSeq" id="WP_124970042.1">
    <property type="nucleotide sequence ID" value="NZ_RQVS01000003.1"/>
</dbReference>
<feature type="chain" id="PRO_5038796099" evidence="2">
    <location>
        <begin position="26"/>
        <end position="280"/>
    </location>
</feature>
<evidence type="ECO:0000256" key="2">
    <source>
        <dbReference type="SAM" id="SignalP"/>
    </source>
</evidence>
<organism evidence="4 5">
    <name type="scientific">Gulosibacter macacae</name>
    <dbReference type="NCBI Taxonomy" id="2488791"/>
    <lineage>
        <taxon>Bacteria</taxon>
        <taxon>Bacillati</taxon>
        <taxon>Actinomycetota</taxon>
        <taxon>Actinomycetes</taxon>
        <taxon>Micrococcales</taxon>
        <taxon>Microbacteriaceae</taxon>
        <taxon>Gulosibacter</taxon>
    </lineage>
</organism>
<sequence length="280" mass="29662">MKQRRKMITALVATAALAVTLTGCAGGGSGDVAADCQPKHEFSTIKDGTLSVVLYDLPPFSKLDNGAITGVDGDIMTEFAKEECLTITATSAATSANIPTVQAGRADVSIAAWYRTQARSEIVLLSDPIYTDQMAIISKDGLSSVSELEGQTVGTVDGYLWVEDMRAVLGDKLKIYPTTLNMNQDLAAGRIDIGIDSYGSATHNNTDNKFKVEVVQPDERVAASQEAAQIAIPVAPGNEALVTAINDFIKVIREDGRLEKILVDNGLDATAADTGDPRLI</sequence>
<dbReference type="CDD" id="cd13530">
    <property type="entry name" value="PBP2_peptides_like"/>
    <property type="match status" value="1"/>
</dbReference>
<feature type="domain" description="Solute-binding protein family 3/N-terminal" evidence="3">
    <location>
        <begin position="49"/>
        <end position="269"/>
    </location>
</feature>
<dbReference type="OrthoDB" id="8454826at2"/>
<protein>
    <submittedName>
        <fullName evidence="4">Amino acid ABC transporter substrate-binding protein</fullName>
    </submittedName>
</protein>
<dbReference type="AlphaFoldDB" id="A0A3P3VZ02"/>
<dbReference type="PANTHER" id="PTHR35936">
    <property type="entry name" value="MEMBRANE-BOUND LYTIC MUREIN TRANSGLYCOSYLASE F"/>
    <property type="match status" value="1"/>
</dbReference>
<accession>A0A3P3VZ02</accession>
<gene>
    <name evidence="4" type="ORF">EG850_03570</name>
</gene>
<dbReference type="SUPFAM" id="SSF53850">
    <property type="entry name" value="Periplasmic binding protein-like II"/>
    <property type="match status" value="1"/>
</dbReference>
<dbReference type="SMART" id="SM00062">
    <property type="entry name" value="PBPb"/>
    <property type="match status" value="1"/>
</dbReference>
<dbReference type="Pfam" id="PF00497">
    <property type="entry name" value="SBP_bac_3"/>
    <property type="match status" value="1"/>
</dbReference>
<dbReference type="Proteomes" id="UP000274391">
    <property type="component" value="Unassembled WGS sequence"/>
</dbReference>
<dbReference type="PROSITE" id="PS51257">
    <property type="entry name" value="PROKAR_LIPOPROTEIN"/>
    <property type="match status" value="1"/>
</dbReference>
<evidence type="ECO:0000256" key="1">
    <source>
        <dbReference type="ARBA" id="ARBA00022729"/>
    </source>
</evidence>
<dbReference type="EMBL" id="RQVS01000003">
    <property type="protein sequence ID" value="RRJ87940.1"/>
    <property type="molecule type" value="Genomic_DNA"/>
</dbReference>
<feature type="signal peptide" evidence="2">
    <location>
        <begin position="1"/>
        <end position="25"/>
    </location>
</feature>
<name>A0A3P3VZ02_9MICO</name>
<evidence type="ECO:0000313" key="5">
    <source>
        <dbReference type="Proteomes" id="UP000274391"/>
    </source>
</evidence>
<comment type="caution">
    <text evidence="4">The sequence shown here is derived from an EMBL/GenBank/DDBJ whole genome shotgun (WGS) entry which is preliminary data.</text>
</comment>
<keyword evidence="1 2" id="KW-0732">Signal</keyword>
<reference evidence="4 5" key="1">
    <citation type="submission" date="2018-11" db="EMBL/GenBank/DDBJ databases">
        <title>YIM 102482-1 draft genome.</title>
        <authorList>
            <person name="Li G."/>
            <person name="Jiang Y."/>
        </authorList>
    </citation>
    <scope>NUCLEOTIDE SEQUENCE [LARGE SCALE GENOMIC DNA]</scope>
    <source>
        <strain evidence="4 5">YIM 102482-1</strain>
    </source>
</reference>
<keyword evidence="5" id="KW-1185">Reference proteome</keyword>
<evidence type="ECO:0000259" key="3">
    <source>
        <dbReference type="SMART" id="SM00062"/>
    </source>
</evidence>
<dbReference type="Gene3D" id="3.40.190.10">
    <property type="entry name" value="Periplasmic binding protein-like II"/>
    <property type="match status" value="2"/>
</dbReference>
<evidence type="ECO:0000313" key="4">
    <source>
        <dbReference type="EMBL" id="RRJ87940.1"/>
    </source>
</evidence>